<dbReference type="OrthoDB" id="10010486at2"/>
<dbReference type="RefSeq" id="WP_084407825.1">
    <property type="nucleotide sequence ID" value="NZ_FWXR01000001.1"/>
</dbReference>
<gene>
    <name evidence="1" type="ORF">SAMN06297251_10161</name>
</gene>
<protein>
    <submittedName>
        <fullName evidence="1">Uncharacterized protein</fullName>
    </submittedName>
</protein>
<proteinExistence type="predicted"/>
<organism evidence="1 2">
    <name type="scientific">Fulvimarina manganoxydans</name>
    <dbReference type="NCBI Taxonomy" id="937218"/>
    <lineage>
        <taxon>Bacteria</taxon>
        <taxon>Pseudomonadati</taxon>
        <taxon>Pseudomonadota</taxon>
        <taxon>Alphaproteobacteria</taxon>
        <taxon>Hyphomicrobiales</taxon>
        <taxon>Aurantimonadaceae</taxon>
        <taxon>Fulvimarina</taxon>
    </lineage>
</organism>
<evidence type="ECO:0000313" key="2">
    <source>
        <dbReference type="Proteomes" id="UP000192656"/>
    </source>
</evidence>
<dbReference type="Proteomes" id="UP000192656">
    <property type="component" value="Unassembled WGS sequence"/>
</dbReference>
<evidence type="ECO:0000313" key="1">
    <source>
        <dbReference type="EMBL" id="SMC32647.1"/>
    </source>
</evidence>
<keyword evidence="2" id="KW-1185">Reference proteome</keyword>
<accession>A0A1W1Y909</accession>
<sequence>MTEARTPRIANFRGVLPCNNFLYPTESWNAQHEVPEVKFHDWRMFVIHLEDGRWATNGFVWNIAAGVDQHGDPCVFPNRSKAIRASAAALVARARYRMGLEPGMTYHASSEQGALVIDWARRVVERETKGRTRQMDLFGGVAA</sequence>
<dbReference type="AlphaFoldDB" id="A0A1W1Y909"/>
<dbReference type="STRING" id="937218.SAMN06297251_10161"/>
<dbReference type="EMBL" id="FWXR01000001">
    <property type="protein sequence ID" value="SMC32647.1"/>
    <property type="molecule type" value="Genomic_DNA"/>
</dbReference>
<reference evidence="1 2" key="1">
    <citation type="submission" date="2017-04" db="EMBL/GenBank/DDBJ databases">
        <authorList>
            <person name="Afonso C.L."/>
            <person name="Miller P.J."/>
            <person name="Scott M.A."/>
            <person name="Spackman E."/>
            <person name="Goraichik I."/>
            <person name="Dimitrov K.M."/>
            <person name="Suarez D.L."/>
            <person name="Swayne D.E."/>
        </authorList>
    </citation>
    <scope>NUCLEOTIDE SEQUENCE [LARGE SCALE GENOMIC DNA]</scope>
    <source>
        <strain evidence="1 2">CGMCC 1.10972</strain>
    </source>
</reference>
<name>A0A1W1Y909_9HYPH</name>